<feature type="compositionally biased region" description="Low complexity" evidence="2">
    <location>
        <begin position="70"/>
        <end position="84"/>
    </location>
</feature>
<comment type="caution">
    <text evidence="4">The sequence shown here is derived from an EMBL/GenBank/DDBJ whole genome shotgun (WGS) entry which is preliminary data.</text>
</comment>
<dbReference type="AlphaFoldDB" id="A0A4R9A9F1"/>
<sequence>MGALFATGGLLAAGGASAADGATGSPETSDVERWVVPQTLQGGEYWTPERMRAATPGDVLVRDNVAAESGAAASKSPAGGSPSEVPAQSADRQVAPAAAQEAPIDHIGKVFFTLQGTDYVCSGNAIAAANENTIATAGHCLNAGPGAFASRLTFVPAYENGAAPFGQWDATELYAPTQWSSGGDITYDTGFAIVASPTGSTLSDTVGASGASFNSGRGLNYTAYGYPAGAPFNGETLQSCTGSATADPYGQSESQGIPCDMTGGSSGGPWFVGGGAGGLQNSVNSFGYNNVPDTMFGPYWGSVIENVYDAASA</sequence>
<evidence type="ECO:0000256" key="2">
    <source>
        <dbReference type="SAM" id="MobiDB-lite"/>
    </source>
</evidence>
<evidence type="ECO:0000313" key="4">
    <source>
        <dbReference type="EMBL" id="TFD54613.1"/>
    </source>
</evidence>
<name>A0A4R9A9F1_9MICO</name>
<feature type="compositionally biased region" description="Low complexity" evidence="2">
    <location>
        <begin position="14"/>
        <end position="25"/>
    </location>
</feature>
<evidence type="ECO:0000256" key="3">
    <source>
        <dbReference type="SAM" id="SignalP"/>
    </source>
</evidence>
<dbReference type="InterPro" id="IPR050966">
    <property type="entry name" value="Glutamyl_endopeptidase"/>
</dbReference>
<proteinExistence type="predicted"/>
<reference evidence="4 5" key="1">
    <citation type="submission" date="2019-03" db="EMBL/GenBank/DDBJ databases">
        <title>Genomics of glacier-inhabiting Cryobacterium strains.</title>
        <authorList>
            <person name="Liu Q."/>
            <person name="Xin Y.-H."/>
        </authorList>
    </citation>
    <scope>NUCLEOTIDE SEQUENCE [LARGE SCALE GENOMIC DNA]</scope>
    <source>
        <strain evidence="4 5">Hh14</strain>
    </source>
</reference>
<feature type="region of interest" description="Disordered" evidence="2">
    <location>
        <begin position="14"/>
        <end position="34"/>
    </location>
</feature>
<dbReference type="PANTHER" id="PTHR15462:SF19">
    <property type="entry name" value="PEPTIDASE S1 DOMAIN-CONTAINING PROTEIN"/>
    <property type="match status" value="1"/>
</dbReference>
<evidence type="ECO:0000313" key="5">
    <source>
        <dbReference type="Proteomes" id="UP000297447"/>
    </source>
</evidence>
<dbReference type="InterPro" id="IPR043504">
    <property type="entry name" value="Peptidase_S1_PA_chymotrypsin"/>
</dbReference>
<dbReference type="OrthoDB" id="5121599at2"/>
<dbReference type="EMBL" id="SOHE01000016">
    <property type="protein sequence ID" value="TFD54613.1"/>
    <property type="molecule type" value="Genomic_DNA"/>
</dbReference>
<feature type="chain" id="PRO_5020774379" description="Trypsin-like serine protease" evidence="3">
    <location>
        <begin position="19"/>
        <end position="313"/>
    </location>
</feature>
<accession>A0A4R9A9F1</accession>
<dbReference type="SUPFAM" id="SSF50494">
    <property type="entry name" value="Trypsin-like serine proteases"/>
    <property type="match status" value="1"/>
</dbReference>
<evidence type="ECO:0000256" key="1">
    <source>
        <dbReference type="ARBA" id="ARBA00022729"/>
    </source>
</evidence>
<keyword evidence="1 3" id="KW-0732">Signal</keyword>
<protein>
    <recommendedName>
        <fullName evidence="6">Trypsin-like serine protease</fullName>
    </recommendedName>
</protein>
<dbReference type="Gene3D" id="2.40.10.10">
    <property type="entry name" value="Trypsin-like serine proteases"/>
    <property type="match status" value="2"/>
</dbReference>
<feature type="region of interest" description="Disordered" evidence="2">
    <location>
        <begin position="70"/>
        <end position="99"/>
    </location>
</feature>
<dbReference type="InterPro" id="IPR009003">
    <property type="entry name" value="Peptidase_S1_PA"/>
</dbReference>
<keyword evidence="5" id="KW-1185">Reference proteome</keyword>
<feature type="signal peptide" evidence="3">
    <location>
        <begin position="1"/>
        <end position="18"/>
    </location>
</feature>
<organism evidence="4 5">
    <name type="scientific">Cryobacterium frigoriphilum</name>
    <dbReference type="NCBI Taxonomy" id="1259150"/>
    <lineage>
        <taxon>Bacteria</taxon>
        <taxon>Bacillati</taxon>
        <taxon>Actinomycetota</taxon>
        <taxon>Actinomycetes</taxon>
        <taxon>Micrococcales</taxon>
        <taxon>Microbacteriaceae</taxon>
        <taxon>Cryobacterium</taxon>
    </lineage>
</organism>
<evidence type="ECO:0008006" key="6">
    <source>
        <dbReference type="Google" id="ProtNLM"/>
    </source>
</evidence>
<dbReference type="Proteomes" id="UP000297447">
    <property type="component" value="Unassembled WGS sequence"/>
</dbReference>
<dbReference type="PANTHER" id="PTHR15462">
    <property type="entry name" value="SERINE PROTEASE"/>
    <property type="match status" value="1"/>
</dbReference>
<gene>
    <name evidence="4" type="ORF">E3T55_03325</name>
</gene>